<dbReference type="Pfam" id="PF03476">
    <property type="entry name" value="MOSC_N"/>
    <property type="match status" value="1"/>
</dbReference>
<proteinExistence type="predicted"/>
<dbReference type="SUPFAM" id="SSF50800">
    <property type="entry name" value="PK beta-barrel domain-like"/>
    <property type="match status" value="1"/>
</dbReference>
<evidence type="ECO:0000259" key="1">
    <source>
        <dbReference type="PROSITE" id="PS51340"/>
    </source>
</evidence>
<protein>
    <submittedName>
        <fullName evidence="2">Molybdenum cofactor biosysynthesis protein</fullName>
    </submittedName>
</protein>
<keyword evidence="3" id="KW-1185">Reference proteome</keyword>
<dbReference type="PROSITE" id="PS51340">
    <property type="entry name" value="MOSC"/>
    <property type="match status" value="1"/>
</dbReference>
<dbReference type="InterPro" id="IPR005302">
    <property type="entry name" value="MoCF_Sase_C"/>
</dbReference>
<dbReference type="Pfam" id="PF03473">
    <property type="entry name" value="MOSC"/>
    <property type="match status" value="1"/>
</dbReference>
<sequence>MTTRTHAAGRVAVLFRYPVKSMLGETCATVEVTPLGVGGDRRYAFIDNRSGRVATAKNPRLWRGLLQCSAATGPGGVTVTLPAARPVPIAEAAAPLSELLGRPVHLAEERAAGAVVERSDPVDVLAHGLDADIEAELLEIAEGTPGGAFVDHSPVHLVTTATLDAVGLGTAEALRYRPNIVIETPPGCPPFIENDWVGHTIGFGPDGIELRATLPTPRCSVPTLQHGEVGRSPHSVRYLLEHNRVEAAGFGVLPCAGLYAEVLTGGVLRAGDAVWIG</sequence>
<organism evidence="2 3">
    <name type="scientific">Mycolicibacterium poriferae</name>
    <dbReference type="NCBI Taxonomy" id="39694"/>
    <lineage>
        <taxon>Bacteria</taxon>
        <taxon>Bacillati</taxon>
        <taxon>Actinomycetota</taxon>
        <taxon>Actinomycetes</taxon>
        <taxon>Mycobacteriales</taxon>
        <taxon>Mycobacteriaceae</taxon>
        <taxon>Mycolicibacterium</taxon>
    </lineage>
</organism>
<dbReference type="EMBL" id="AP022570">
    <property type="protein sequence ID" value="BBX49432.1"/>
    <property type="molecule type" value="Genomic_DNA"/>
</dbReference>
<dbReference type="KEGG" id="mpof:MPOR_04580"/>
<dbReference type="GO" id="GO:0030170">
    <property type="term" value="F:pyridoxal phosphate binding"/>
    <property type="evidence" value="ECO:0007669"/>
    <property type="project" value="InterPro"/>
</dbReference>
<name>A0A6N4V1G0_9MYCO</name>
<evidence type="ECO:0000313" key="2">
    <source>
        <dbReference type="EMBL" id="BBX49432.1"/>
    </source>
</evidence>
<dbReference type="InterPro" id="IPR005303">
    <property type="entry name" value="MOCOS_middle"/>
</dbReference>
<evidence type="ECO:0000313" key="3">
    <source>
        <dbReference type="Proteomes" id="UP000466785"/>
    </source>
</evidence>
<feature type="domain" description="MOSC" evidence="1">
    <location>
        <begin position="131"/>
        <end position="277"/>
    </location>
</feature>
<accession>A0A6N4V1G0</accession>
<dbReference type="GO" id="GO:0030151">
    <property type="term" value="F:molybdenum ion binding"/>
    <property type="evidence" value="ECO:0007669"/>
    <property type="project" value="InterPro"/>
</dbReference>
<gene>
    <name evidence="2" type="ORF">MPOR_04580</name>
</gene>
<dbReference type="GO" id="GO:0003824">
    <property type="term" value="F:catalytic activity"/>
    <property type="evidence" value="ECO:0007669"/>
    <property type="project" value="InterPro"/>
</dbReference>
<dbReference type="InterPro" id="IPR011037">
    <property type="entry name" value="Pyrv_Knase-like_insert_dom_sf"/>
</dbReference>
<dbReference type="AlphaFoldDB" id="A0A6N4V1G0"/>
<dbReference type="Proteomes" id="UP000466785">
    <property type="component" value="Chromosome"/>
</dbReference>
<dbReference type="RefSeq" id="WP_163672293.1">
    <property type="nucleotide sequence ID" value="NZ_AP022570.1"/>
</dbReference>
<reference evidence="2 3" key="1">
    <citation type="journal article" date="2019" name="Emerg. Microbes Infect.">
        <title>Comprehensive subspecies identification of 175 nontuberculous mycobacteria species based on 7547 genomic profiles.</title>
        <authorList>
            <person name="Matsumoto Y."/>
            <person name="Kinjo T."/>
            <person name="Motooka D."/>
            <person name="Nabeya D."/>
            <person name="Jung N."/>
            <person name="Uechi K."/>
            <person name="Horii T."/>
            <person name="Iida T."/>
            <person name="Fujita J."/>
            <person name="Nakamura S."/>
        </authorList>
    </citation>
    <scope>NUCLEOTIDE SEQUENCE [LARGE SCALE GENOMIC DNA]</scope>
    <source>
        <strain evidence="2 3">JCM 12603</strain>
    </source>
</reference>